<organism evidence="1">
    <name type="scientific">Arundo donax</name>
    <name type="common">Giant reed</name>
    <name type="synonym">Donax arundinaceus</name>
    <dbReference type="NCBI Taxonomy" id="35708"/>
    <lineage>
        <taxon>Eukaryota</taxon>
        <taxon>Viridiplantae</taxon>
        <taxon>Streptophyta</taxon>
        <taxon>Embryophyta</taxon>
        <taxon>Tracheophyta</taxon>
        <taxon>Spermatophyta</taxon>
        <taxon>Magnoliopsida</taxon>
        <taxon>Liliopsida</taxon>
        <taxon>Poales</taxon>
        <taxon>Poaceae</taxon>
        <taxon>PACMAD clade</taxon>
        <taxon>Arundinoideae</taxon>
        <taxon>Arundineae</taxon>
        <taxon>Arundo</taxon>
    </lineage>
</organism>
<proteinExistence type="predicted"/>
<evidence type="ECO:0000313" key="1">
    <source>
        <dbReference type="EMBL" id="JAD70249.1"/>
    </source>
</evidence>
<dbReference type="AlphaFoldDB" id="A0A0A9C1U1"/>
<dbReference type="EMBL" id="GBRH01227646">
    <property type="protein sequence ID" value="JAD70249.1"/>
    <property type="molecule type" value="Transcribed_RNA"/>
</dbReference>
<reference evidence="1" key="1">
    <citation type="submission" date="2014-09" db="EMBL/GenBank/DDBJ databases">
        <authorList>
            <person name="Magalhaes I.L.F."/>
            <person name="Oliveira U."/>
            <person name="Santos F.R."/>
            <person name="Vidigal T.H.D.A."/>
            <person name="Brescovit A.D."/>
            <person name="Santos A.J."/>
        </authorList>
    </citation>
    <scope>NUCLEOTIDE SEQUENCE</scope>
    <source>
        <tissue evidence="1">Shoot tissue taken approximately 20 cm above the soil surface</tissue>
    </source>
</reference>
<accession>A0A0A9C1U1</accession>
<name>A0A0A9C1U1_ARUDO</name>
<protein>
    <submittedName>
        <fullName evidence="1">Uncharacterized protein</fullName>
    </submittedName>
</protein>
<sequence>MVVRVVICGGQHWCSGGRAGSTVRCVVAEVFGGVLQGLAVFGLPAVREDQRRSDWPRMSVACSPRQRQPNEGSSCGRVMTIGVVLRCPTRYATLWVSATGHGGGDGLCSGATTLF</sequence>
<reference evidence="1" key="2">
    <citation type="journal article" date="2015" name="Data Brief">
        <title>Shoot transcriptome of the giant reed, Arundo donax.</title>
        <authorList>
            <person name="Barrero R.A."/>
            <person name="Guerrero F.D."/>
            <person name="Moolhuijzen P."/>
            <person name="Goolsby J.A."/>
            <person name="Tidwell J."/>
            <person name="Bellgard S.E."/>
            <person name="Bellgard M.I."/>
        </authorList>
    </citation>
    <scope>NUCLEOTIDE SEQUENCE</scope>
    <source>
        <tissue evidence="1">Shoot tissue taken approximately 20 cm above the soil surface</tissue>
    </source>
</reference>